<dbReference type="InterPro" id="IPR033746">
    <property type="entry name" value="GGa_phosphorylase"/>
</dbReference>
<protein>
    <submittedName>
        <fullName evidence="5">Alpha-amylase</fullName>
    </submittedName>
</protein>
<dbReference type="EMBL" id="DMND01000155">
    <property type="protein sequence ID" value="HAN28358.1"/>
    <property type="molecule type" value="Genomic_DNA"/>
</dbReference>
<evidence type="ECO:0000259" key="4">
    <source>
        <dbReference type="SMART" id="SM00642"/>
    </source>
</evidence>
<evidence type="ECO:0000256" key="1">
    <source>
        <dbReference type="ARBA" id="ARBA00022676"/>
    </source>
</evidence>
<dbReference type="AlphaFoldDB" id="A0A3C1KPD6"/>
<dbReference type="PIRSF" id="PIRSF003059">
    <property type="entry name" value="Sucrose_phosphorylase"/>
    <property type="match status" value="1"/>
</dbReference>
<evidence type="ECO:0000313" key="5">
    <source>
        <dbReference type="EMBL" id="HAN28358.1"/>
    </source>
</evidence>
<sequence length="543" mass="61162">MRLEGEVVSPAPARNVWTERDALLITYGDSLLAPDEKPLHTLKRFLDAHANGVISGVHILPFYPWTSDDGFAVLDYSSVNEALGDWGDIGAIASAYDLMADLVINHCSSRSPWFENFLRDESPGRDYFFTADPAEDLSAVVRPRTSPLLRAVETARGPRYVWCTFSHDQVDLDFRNPEVLLQFVRIVRLYLDQGVRIFRLDAIAFLWKIPGTTCLNLEQTHEVVRLLRTLIEHARPDAILITETNIPNLENLSYFGNANEAHCVYNFSLPPLLINTLLTGDCTYLRQWLMAMPPARSGTTFFNFIASHDGIGLRPAEGLLSDGELAALLKTLQSFGGQVSWRALEGGEQHPYEVNIALFDALQGTVRGVDTMGFARFVCAHAIMFALEGIPGVYIHSLLGTRNDYQRMENTGHNRAINRHQWQWAQLESELGNAASPHRQVMLALEALLRLRGEQPAFHPNAAQFTLHLGTALFGFSRQSREPEQQIFCVSNITDEPRPLNLLDLNLVEEADWEDLISGQPYPDLDRLLQLEPYQTVWISRRG</sequence>
<evidence type="ECO:0000256" key="3">
    <source>
        <dbReference type="PIRSR" id="PIRSR003059-2"/>
    </source>
</evidence>
<keyword evidence="2" id="KW-0808">Transferase</keyword>
<comment type="caution">
    <text evidence="5">The sequence shown here is derived from an EMBL/GenBank/DDBJ whole genome shotgun (WGS) entry which is preliminary data.</text>
</comment>
<feature type="binding site" evidence="3">
    <location>
        <position position="415"/>
    </location>
    <ligand>
        <name>substrate</name>
    </ligand>
</feature>
<keyword evidence="1" id="KW-0328">Glycosyltransferase</keyword>
<evidence type="ECO:0000256" key="2">
    <source>
        <dbReference type="ARBA" id="ARBA00022679"/>
    </source>
</evidence>
<name>A0A3C1KPD6_9GAMM</name>
<gene>
    <name evidence="5" type="ORF">DCP75_11685</name>
</gene>
<dbReference type="STRING" id="1121937.GCA_000423125_01753"/>
<accession>A0A3C1KPD6</accession>
<dbReference type="InterPro" id="IPR045857">
    <property type="entry name" value="O16G_dom_2"/>
</dbReference>
<dbReference type="InterPro" id="IPR017853">
    <property type="entry name" value="GH"/>
</dbReference>
<feature type="domain" description="Glycosyl hydrolase family 13 catalytic" evidence="4">
    <location>
        <begin position="39"/>
        <end position="435"/>
    </location>
</feature>
<dbReference type="InterPro" id="IPR016377">
    <property type="entry name" value="Sucrose_GGa_phosphorylase-rel"/>
</dbReference>
<dbReference type="PANTHER" id="PTHR38784:SF1">
    <property type="entry name" value="SUCROSE PHOSPHORYLASE"/>
    <property type="match status" value="1"/>
</dbReference>
<dbReference type="GO" id="GO:0005975">
    <property type="term" value="P:carbohydrate metabolic process"/>
    <property type="evidence" value="ECO:0007669"/>
    <property type="project" value="InterPro"/>
</dbReference>
<dbReference type="CDD" id="cd11356">
    <property type="entry name" value="AmyAc_Sucrose_phosphorylase-like_1"/>
    <property type="match status" value="1"/>
</dbReference>
<dbReference type="GO" id="GO:0016757">
    <property type="term" value="F:glycosyltransferase activity"/>
    <property type="evidence" value="ECO:0007669"/>
    <property type="project" value="UniProtKB-KW"/>
</dbReference>
<feature type="binding site" evidence="3">
    <location>
        <position position="68"/>
    </location>
    <ligand>
        <name>substrate</name>
    </ligand>
</feature>
<proteinExistence type="predicted"/>
<feature type="binding site" evidence="3">
    <location>
        <begin position="199"/>
        <end position="201"/>
    </location>
    <ligand>
        <name>substrate</name>
    </ligand>
</feature>
<organism evidence="5 6">
    <name type="scientific">Haliea salexigens</name>
    <dbReference type="NCBI Taxonomy" id="287487"/>
    <lineage>
        <taxon>Bacteria</taxon>
        <taxon>Pseudomonadati</taxon>
        <taxon>Pseudomonadota</taxon>
        <taxon>Gammaproteobacteria</taxon>
        <taxon>Cellvibrionales</taxon>
        <taxon>Halieaceae</taxon>
        <taxon>Haliea</taxon>
    </lineage>
</organism>
<reference evidence="5 6" key="1">
    <citation type="journal article" date="2018" name="Nat. Biotechnol.">
        <title>A standardized bacterial taxonomy based on genome phylogeny substantially revises the tree of life.</title>
        <authorList>
            <person name="Parks D.H."/>
            <person name="Chuvochina M."/>
            <person name="Waite D.W."/>
            <person name="Rinke C."/>
            <person name="Skarshewski A."/>
            <person name="Chaumeil P.A."/>
            <person name="Hugenholtz P."/>
        </authorList>
    </citation>
    <scope>NUCLEOTIDE SEQUENCE [LARGE SCALE GENOMIC DNA]</scope>
    <source>
        <strain evidence="5">UBA9158</strain>
    </source>
</reference>
<dbReference type="InterPro" id="IPR013780">
    <property type="entry name" value="Glyco_hydro_b"/>
</dbReference>
<dbReference type="InterPro" id="IPR006047">
    <property type="entry name" value="GH13_cat_dom"/>
</dbReference>
<dbReference type="Pfam" id="PF00128">
    <property type="entry name" value="Alpha-amylase"/>
    <property type="match status" value="1"/>
</dbReference>
<dbReference type="Gene3D" id="2.60.40.1180">
    <property type="entry name" value="Golgi alpha-mannosidase II"/>
    <property type="match status" value="1"/>
</dbReference>
<dbReference type="Gene3D" id="3.90.400.10">
    <property type="entry name" value="Oligo-1,6-glucosidase, Domain 2"/>
    <property type="match status" value="1"/>
</dbReference>
<dbReference type="SMART" id="SM00642">
    <property type="entry name" value="Aamy"/>
    <property type="match status" value="1"/>
</dbReference>
<dbReference type="Gene3D" id="3.20.20.80">
    <property type="entry name" value="Glycosidases"/>
    <property type="match status" value="1"/>
</dbReference>
<feature type="binding site" evidence="3">
    <location>
        <position position="106"/>
    </location>
    <ligand>
        <name>substrate</name>
    </ligand>
</feature>
<dbReference type="SUPFAM" id="SSF51445">
    <property type="entry name" value="(Trans)glycosidases"/>
    <property type="match status" value="1"/>
</dbReference>
<dbReference type="Proteomes" id="UP000259273">
    <property type="component" value="Unassembled WGS sequence"/>
</dbReference>
<evidence type="ECO:0000313" key="6">
    <source>
        <dbReference type="Proteomes" id="UP000259273"/>
    </source>
</evidence>
<dbReference type="PANTHER" id="PTHR38784">
    <property type="entry name" value="SUCROSE PHOSPHORYLASE"/>
    <property type="match status" value="1"/>
</dbReference>
<feature type="binding site" evidence="3">
    <location>
        <begin position="308"/>
        <end position="309"/>
    </location>
    <ligand>
        <name>substrate</name>
    </ligand>
</feature>